<evidence type="ECO:0000313" key="1">
    <source>
        <dbReference type="EMBL" id="XCJ68582.1"/>
    </source>
</evidence>
<dbReference type="Pfam" id="PF19981">
    <property type="entry name" value="DUF6417"/>
    <property type="match status" value="1"/>
</dbReference>
<name>A0AAU8IK32_9ACTN</name>
<dbReference type="EMBL" id="CP159534">
    <property type="protein sequence ID" value="XCJ68582.1"/>
    <property type="molecule type" value="Genomic_DNA"/>
</dbReference>
<dbReference type="InterPro" id="IPR046302">
    <property type="entry name" value="DUF6417"/>
</dbReference>
<dbReference type="KEGG" id="stac:ABII15_00825"/>
<dbReference type="AlphaFoldDB" id="A0AAU8IK32"/>
<reference evidence="1" key="1">
    <citation type="submission" date="2024-06" db="EMBL/GenBank/DDBJ databases">
        <title>Streptomyces sp. strain HUAS MG91 genome sequences.</title>
        <authorList>
            <person name="Mo P."/>
        </authorList>
    </citation>
    <scope>NUCLEOTIDE SEQUENCE</scope>
    <source>
        <strain evidence="1">HUAS MG91</strain>
    </source>
</reference>
<protein>
    <submittedName>
        <fullName evidence="1">DUF6417 family protein</fullName>
    </submittedName>
</protein>
<gene>
    <name evidence="1" type="ORF">ABII15_00825</name>
</gene>
<sequence>MQGEQDGWVTAGSGLDARTASPLVRLGLVREAAAEDRAELSVGAGRPVRWAVQLTADGWDVLLYAHKRAAPAGVAVPEAGLQKVALHRSELDVLKRFIALGERLRYGPDQGLAAAVEAAQFDQSSSRWIVYVDGAQMKSMARAYFLERHGGSAAPANRFARIYGVSYPPQPLGLTP</sequence>
<accession>A0AAU8IK32</accession>
<proteinExistence type="predicted"/>
<dbReference type="RefSeq" id="WP_353940268.1">
    <property type="nucleotide sequence ID" value="NZ_CP159534.1"/>
</dbReference>
<organism evidence="1">
    <name type="scientific">Streptomyces tabacisoli</name>
    <dbReference type="NCBI Taxonomy" id="3156398"/>
    <lineage>
        <taxon>Bacteria</taxon>
        <taxon>Bacillati</taxon>
        <taxon>Actinomycetota</taxon>
        <taxon>Actinomycetes</taxon>
        <taxon>Kitasatosporales</taxon>
        <taxon>Streptomycetaceae</taxon>
        <taxon>Streptomyces</taxon>
    </lineage>
</organism>